<dbReference type="Proteomes" id="UP000004846">
    <property type="component" value="Unassembled WGS sequence"/>
</dbReference>
<dbReference type="InterPro" id="IPR004720">
    <property type="entry name" value="PTS_IIB_sorbose-sp"/>
</dbReference>
<dbReference type="PROSITE" id="PS51101">
    <property type="entry name" value="PTS_EIIB_TYPE_4"/>
    <property type="match status" value="1"/>
</dbReference>
<evidence type="ECO:0000313" key="11">
    <source>
        <dbReference type="EMBL" id="EFM83292.1"/>
    </source>
</evidence>
<dbReference type="SUPFAM" id="SSF52728">
    <property type="entry name" value="PTS IIb component"/>
    <property type="match status" value="1"/>
</dbReference>
<dbReference type="RefSeq" id="WP_002385473.1">
    <property type="nucleotide sequence ID" value="NZ_GL454434.1"/>
</dbReference>
<evidence type="ECO:0000259" key="10">
    <source>
        <dbReference type="PROSITE" id="PS51101"/>
    </source>
</evidence>
<feature type="modified residue" description="Phosphohistidine; by EIIA" evidence="9">
    <location>
        <position position="16"/>
    </location>
</feature>
<dbReference type="Pfam" id="PF03830">
    <property type="entry name" value="PTSIIB_sorb"/>
    <property type="match status" value="1"/>
</dbReference>
<feature type="domain" description="PTS EIIB type-4" evidence="10">
    <location>
        <begin position="1"/>
        <end position="166"/>
    </location>
</feature>
<dbReference type="GO" id="GO:0008982">
    <property type="term" value="F:protein-N(PI)-phosphohistidine-sugar phosphotransferase activity"/>
    <property type="evidence" value="ECO:0007669"/>
    <property type="project" value="InterPro"/>
</dbReference>
<accession>A0A125W6Y3</accession>
<dbReference type="InterPro" id="IPR036667">
    <property type="entry name" value="PTS_IIB_sorbose-sp_sf"/>
</dbReference>
<dbReference type="GO" id="GO:0016301">
    <property type="term" value="F:kinase activity"/>
    <property type="evidence" value="ECO:0007669"/>
    <property type="project" value="UniProtKB-KW"/>
</dbReference>
<evidence type="ECO:0000256" key="8">
    <source>
        <dbReference type="PIRSR" id="PIRSR618455-1"/>
    </source>
</evidence>
<evidence type="ECO:0000256" key="9">
    <source>
        <dbReference type="PIRSR" id="PIRSR618455-2"/>
    </source>
</evidence>
<dbReference type="CDD" id="cd00001">
    <property type="entry name" value="PTS_IIB_man"/>
    <property type="match status" value="1"/>
</dbReference>
<evidence type="ECO:0000256" key="7">
    <source>
        <dbReference type="ARBA" id="ARBA00022777"/>
    </source>
</evidence>
<dbReference type="GeneID" id="60892580"/>
<reference evidence="12" key="1">
    <citation type="submission" date="2010-07" db="EMBL/GenBank/DDBJ databases">
        <authorList>
            <person name="Weinstock G."/>
            <person name="Sodergren E."/>
            <person name="Clifton S."/>
            <person name="Fulton L."/>
            <person name="Fulton B."/>
            <person name="Courtney L."/>
            <person name="Fronick C."/>
            <person name="Harrison M."/>
            <person name="Strong C."/>
            <person name="Farmer C."/>
            <person name="Delahaunty K."/>
            <person name="Markovic C."/>
            <person name="Hall O."/>
            <person name="Minx P."/>
            <person name="Tomlinson C."/>
            <person name="Mitreva M."/>
            <person name="Hou S."/>
            <person name="Chen J."/>
            <person name="Wollam A."/>
            <person name="Pepin K.H."/>
            <person name="Johnson M."/>
            <person name="Bhonagiri V."/>
            <person name="Zhang X."/>
            <person name="Suruliraj S."/>
            <person name="Warren W."/>
            <person name="Chinwalla A."/>
            <person name="Mardis E.R."/>
            <person name="Wilson R.K."/>
        </authorList>
    </citation>
    <scope>NUCLEOTIDE SEQUENCE [LARGE SCALE GENOMIC DNA]</scope>
    <source>
        <strain evidence="12">TX4248</strain>
    </source>
</reference>
<dbReference type="InterPro" id="IPR018455">
    <property type="entry name" value="PTS_IIB_sorbose-sp_subgr"/>
</dbReference>
<keyword evidence="2" id="KW-0813">Transport</keyword>
<dbReference type="GO" id="GO:0005737">
    <property type="term" value="C:cytoplasm"/>
    <property type="evidence" value="ECO:0007669"/>
    <property type="project" value="UniProtKB-SubCell"/>
</dbReference>
<dbReference type="Gene3D" id="3.40.35.10">
    <property type="entry name" value="Phosphotransferase system, sorbose subfamily IIB component"/>
    <property type="match status" value="1"/>
</dbReference>
<dbReference type="EC" id="2.7.1.69" evidence="11"/>
<evidence type="ECO:0000256" key="4">
    <source>
        <dbReference type="ARBA" id="ARBA00022597"/>
    </source>
</evidence>
<dbReference type="HOGENOM" id="CLU_116175_1_0_9"/>
<dbReference type="NCBIfam" id="TIGR00854">
    <property type="entry name" value="pts-sorbose"/>
    <property type="match status" value="1"/>
</dbReference>
<dbReference type="EMBL" id="AEBR01000029">
    <property type="protein sequence ID" value="EFM83292.1"/>
    <property type="molecule type" value="Genomic_DNA"/>
</dbReference>
<keyword evidence="3" id="KW-0963">Cytoplasm</keyword>
<evidence type="ECO:0000256" key="1">
    <source>
        <dbReference type="ARBA" id="ARBA00004496"/>
    </source>
</evidence>
<name>A0A125W6Y3_ENTFL</name>
<evidence type="ECO:0000256" key="2">
    <source>
        <dbReference type="ARBA" id="ARBA00022448"/>
    </source>
</evidence>
<evidence type="ECO:0000256" key="5">
    <source>
        <dbReference type="ARBA" id="ARBA00022679"/>
    </source>
</evidence>
<evidence type="ECO:0000313" key="12">
    <source>
        <dbReference type="Proteomes" id="UP000004846"/>
    </source>
</evidence>
<dbReference type="GO" id="GO:0009401">
    <property type="term" value="P:phosphoenolpyruvate-dependent sugar phosphotransferase system"/>
    <property type="evidence" value="ECO:0007669"/>
    <property type="project" value="UniProtKB-KW"/>
</dbReference>
<keyword evidence="7" id="KW-0418">Kinase</keyword>
<protein>
    <submittedName>
        <fullName evidence="11">PTS system, mannose/fructose/sorbose family, IIB component</fullName>
        <ecNumber evidence="11">2.7.1.69</ecNumber>
    </submittedName>
</protein>
<keyword evidence="4" id="KW-0762">Sugar transport</keyword>
<dbReference type="AlphaFoldDB" id="A0A125W6Y3"/>
<keyword evidence="5 11" id="KW-0808">Transferase</keyword>
<feature type="active site" description="Pros-phosphohistidine intermediate; for EIIB activity" evidence="8">
    <location>
        <position position="16"/>
    </location>
</feature>
<gene>
    <name evidence="11" type="ORF">HMPREF9498_01063</name>
</gene>
<sequence length="170" mass="18843">MVMDIRLARIDDRLIHGQVATVWAKLTNINRILVVSDSVAHDNLRKALLVQAAPPGVKVNVITVQKMIDVYPDPRFDSFRAMLLFTNPLDVKRVVEGGVQLTSVNIGGMSFSTGKRMITNAVAVDANDLKAFLFLNEQGIELEIRKVAADSQVNLMDLLKKERSKENNAS</sequence>
<proteinExistence type="predicted"/>
<comment type="caution">
    <text evidence="11">The sequence shown here is derived from an EMBL/GenBank/DDBJ whole genome shotgun (WGS) entry which is preliminary data.</text>
</comment>
<organism evidence="11 12">
    <name type="scientific">Enterococcus faecalis TX4248</name>
    <dbReference type="NCBI Taxonomy" id="749495"/>
    <lineage>
        <taxon>Bacteria</taxon>
        <taxon>Bacillati</taxon>
        <taxon>Bacillota</taxon>
        <taxon>Bacilli</taxon>
        <taxon>Lactobacillales</taxon>
        <taxon>Enterococcaceae</taxon>
        <taxon>Enterococcus</taxon>
    </lineage>
</organism>
<evidence type="ECO:0000256" key="3">
    <source>
        <dbReference type="ARBA" id="ARBA00022490"/>
    </source>
</evidence>
<evidence type="ECO:0000256" key="6">
    <source>
        <dbReference type="ARBA" id="ARBA00022683"/>
    </source>
</evidence>
<keyword evidence="6" id="KW-0598">Phosphotransferase system</keyword>
<comment type="subcellular location">
    <subcellularLocation>
        <location evidence="1">Cytoplasm</location>
    </subcellularLocation>
</comment>